<evidence type="ECO:0000313" key="11">
    <source>
        <dbReference type="Proteomes" id="UP000502504"/>
    </source>
</evidence>
<evidence type="ECO:0000313" key="8">
    <source>
        <dbReference type="EMBL" id="OOQ48156.1"/>
    </source>
</evidence>
<dbReference type="PRINTS" id="PR00400">
    <property type="entry name" value="TETREPRESSOR"/>
</dbReference>
<accession>A0AAE6YFK8</accession>
<dbReference type="InterPro" id="IPR036271">
    <property type="entry name" value="Tet_transcr_reg_TetR-rel_C_sf"/>
</dbReference>
<dbReference type="PROSITE" id="PS50977">
    <property type="entry name" value="HTH_TETR_2"/>
    <property type="match status" value="1"/>
</dbReference>
<evidence type="ECO:0000256" key="1">
    <source>
        <dbReference type="ARBA" id="ARBA00022491"/>
    </source>
</evidence>
<dbReference type="EMBL" id="LHQL01000014">
    <property type="protein sequence ID" value="OOQ48156.1"/>
    <property type="molecule type" value="Genomic_DNA"/>
</dbReference>
<dbReference type="GeneID" id="93959579"/>
<keyword evidence="3 5" id="KW-0238">DNA-binding</keyword>
<reference evidence="9 11" key="2">
    <citation type="submission" date="2020-03" db="EMBL/GenBank/DDBJ databases">
        <title>Is there a link between lipid content and antibiotic production in Streptomyces?</title>
        <authorList>
            <person name="David M."/>
            <person name="Lejeune C."/>
            <person name="Abreu S."/>
            <person name="Thibessard A."/>
            <person name="Leblond P."/>
            <person name="Chaminade P."/>
            <person name="Virolle M.-J."/>
        </authorList>
    </citation>
    <scope>NUCLEOTIDE SEQUENCE [LARGE SCALE GENOMIC DNA]</scope>
    <source>
        <strain evidence="9 11">DSM 41481</strain>
    </source>
</reference>
<keyword evidence="1" id="KW-0678">Repressor</keyword>
<organism evidence="9 11">
    <name type="scientific">Streptomyces antibioticus</name>
    <dbReference type="NCBI Taxonomy" id="1890"/>
    <lineage>
        <taxon>Bacteria</taxon>
        <taxon>Bacillati</taxon>
        <taxon>Actinomycetota</taxon>
        <taxon>Actinomycetes</taxon>
        <taxon>Kitasatosporales</taxon>
        <taxon>Streptomycetaceae</taxon>
        <taxon>Streptomyces</taxon>
    </lineage>
</organism>
<keyword evidence="2" id="KW-0805">Transcription regulation</keyword>
<dbReference type="SUPFAM" id="SSF48498">
    <property type="entry name" value="Tetracyclin repressor-like, C-terminal domain"/>
    <property type="match status" value="1"/>
</dbReference>
<gene>
    <name evidence="8" type="ORF">AFM16_36910</name>
    <name evidence="9" type="ORF">HCX60_37525</name>
</gene>
<dbReference type="Pfam" id="PF02909">
    <property type="entry name" value="TetR_C_1"/>
    <property type="match status" value="1"/>
</dbReference>
<evidence type="ECO:0000313" key="9">
    <source>
        <dbReference type="EMBL" id="QIT48522.1"/>
    </source>
</evidence>
<evidence type="ECO:0000256" key="6">
    <source>
        <dbReference type="SAM" id="MobiDB-lite"/>
    </source>
</evidence>
<dbReference type="InterPro" id="IPR001647">
    <property type="entry name" value="HTH_TetR"/>
</dbReference>
<sequence>MTSSPPQGRVRRGRPTSPLLTENAIVETAWQLVREGQPFSVGRVARELGVHVSSLYNHVGSREELVNHLRDRIVAAYPTDGLDRMSWQDAVRTVATTHHRVFVDHPGLIQLLAQVPIDSERVLASYTQLGHKLMASGLSPTRAAQVIDLVDALTLGSALTRSGDRQSWPEHLPGGPELTAESERWESESARIDASFTASVETLVAGLERELSR</sequence>
<dbReference type="Gene3D" id="1.10.357.10">
    <property type="entry name" value="Tetracycline Repressor, domain 2"/>
    <property type="match status" value="1"/>
</dbReference>
<evidence type="ECO:0000256" key="2">
    <source>
        <dbReference type="ARBA" id="ARBA00023015"/>
    </source>
</evidence>
<dbReference type="AlphaFoldDB" id="A0AAE6YFK8"/>
<dbReference type="Proteomes" id="UP000190306">
    <property type="component" value="Chromosome"/>
</dbReference>
<dbReference type="EMBL" id="CP050692">
    <property type="protein sequence ID" value="QIT48522.1"/>
    <property type="molecule type" value="Genomic_DNA"/>
</dbReference>
<protein>
    <recommendedName>
        <fullName evidence="7">HTH tetR-type domain-containing protein</fullName>
    </recommendedName>
</protein>
<feature type="domain" description="HTH tetR-type" evidence="7">
    <location>
        <begin position="19"/>
        <end position="77"/>
    </location>
</feature>
<dbReference type="RefSeq" id="WP_167797332.1">
    <property type="nucleotide sequence ID" value="NZ_CM007717.1"/>
</dbReference>
<dbReference type="InterPro" id="IPR004111">
    <property type="entry name" value="Repressor_TetR_C"/>
</dbReference>
<feature type="DNA-binding region" description="H-T-H motif" evidence="5">
    <location>
        <begin position="40"/>
        <end position="59"/>
    </location>
</feature>
<keyword evidence="10" id="KW-1185">Reference proteome</keyword>
<evidence type="ECO:0000256" key="3">
    <source>
        <dbReference type="ARBA" id="ARBA00023125"/>
    </source>
</evidence>
<evidence type="ECO:0000259" key="7">
    <source>
        <dbReference type="PROSITE" id="PS50977"/>
    </source>
</evidence>
<dbReference type="InterPro" id="IPR003012">
    <property type="entry name" value="Tet_transcr_reg_TetR"/>
</dbReference>
<dbReference type="SUPFAM" id="SSF46689">
    <property type="entry name" value="Homeodomain-like"/>
    <property type="match status" value="1"/>
</dbReference>
<name>A0AAE6YFK8_STRAT</name>
<dbReference type="InterPro" id="IPR009057">
    <property type="entry name" value="Homeodomain-like_sf"/>
</dbReference>
<proteinExistence type="predicted"/>
<evidence type="ECO:0000313" key="10">
    <source>
        <dbReference type="Proteomes" id="UP000190306"/>
    </source>
</evidence>
<dbReference type="Proteomes" id="UP000502504">
    <property type="component" value="Chromosome"/>
</dbReference>
<dbReference type="GO" id="GO:0003677">
    <property type="term" value="F:DNA binding"/>
    <property type="evidence" value="ECO:0007669"/>
    <property type="project" value="UniProtKB-UniRule"/>
</dbReference>
<dbReference type="GO" id="GO:0046677">
    <property type="term" value="P:response to antibiotic"/>
    <property type="evidence" value="ECO:0007669"/>
    <property type="project" value="InterPro"/>
</dbReference>
<evidence type="ECO:0000256" key="4">
    <source>
        <dbReference type="ARBA" id="ARBA00023163"/>
    </source>
</evidence>
<keyword evidence="4" id="KW-0804">Transcription</keyword>
<reference evidence="8 10" key="1">
    <citation type="submission" date="2015-07" db="EMBL/GenBank/DDBJ databases">
        <title>Draft Genome Sequence of Streptomyces antibioticus, IMRU 3720 reveals insights in the evolution of actinomycin biosynthetic gene clusters in Streptomyces.</title>
        <authorList>
            <person name="Crnovcic I."/>
            <person name="Ruckert C."/>
            <person name="Kalinowksi J."/>
            <person name="Keller U."/>
        </authorList>
    </citation>
    <scope>NUCLEOTIDE SEQUENCE [LARGE SCALE GENOMIC DNA]</scope>
    <source>
        <strain evidence="8 10">DSM 41481</strain>
    </source>
</reference>
<dbReference type="GO" id="GO:0045892">
    <property type="term" value="P:negative regulation of DNA-templated transcription"/>
    <property type="evidence" value="ECO:0007669"/>
    <property type="project" value="InterPro"/>
</dbReference>
<evidence type="ECO:0000256" key="5">
    <source>
        <dbReference type="PROSITE-ProRule" id="PRU00335"/>
    </source>
</evidence>
<feature type="region of interest" description="Disordered" evidence="6">
    <location>
        <begin position="162"/>
        <end position="186"/>
    </location>
</feature>